<reference evidence="2" key="1">
    <citation type="submission" date="2019-10" db="EMBL/GenBank/DDBJ databases">
        <authorList>
            <person name="Zhang R."/>
            <person name="Pan Y."/>
            <person name="Wang J."/>
            <person name="Ma R."/>
            <person name="Yu S."/>
        </authorList>
    </citation>
    <scope>NUCLEOTIDE SEQUENCE</scope>
    <source>
        <strain evidence="2">LA-IB0</strain>
        <tissue evidence="2">Leaf</tissue>
    </source>
</reference>
<feature type="region of interest" description="Disordered" evidence="1">
    <location>
        <begin position="15"/>
        <end position="50"/>
    </location>
</feature>
<accession>A0AAV6XZX7</accession>
<dbReference type="AlphaFoldDB" id="A0AAV6XZX7"/>
<gene>
    <name evidence="2" type="ORF">BUALT_Bualt03G0211200</name>
</gene>
<proteinExistence type="predicted"/>
<organism evidence="2 3">
    <name type="scientific">Buddleja alternifolia</name>
    <dbReference type="NCBI Taxonomy" id="168488"/>
    <lineage>
        <taxon>Eukaryota</taxon>
        <taxon>Viridiplantae</taxon>
        <taxon>Streptophyta</taxon>
        <taxon>Embryophyta</taxon>
        <taxon>Tracheophyta</taxon>
        <taxon>Spermatophyta</taxon>
        <taxon>Magnoliopsida</taxon>
        <taxon>eudicotyledons</taxon>
        <taxon>Gunneridae</taxon>
        <taxon>Pentapetalae</taxon>
        <taxon>asterids</taxon>
        <taxon>lamiids</taxon>
        <taxon>Lamiales</taxon>
        <taxon>Scrophulariaceae</taxon>
        <taxon>Buddlejeae</taxon>
        <taxon>Buddleja</taxon>
    </lineage>
</organism>
<name>A0AAV6XZX7_9LAMI</name>
<feature type="region of interest" description="Disordered" evidence="1">
    <location>
        <begin position="179"/>
        <end position="213"/>
    </location>
</feature>
<protein>
    <submittedName>
        <fullName evidence="2">Uncharacterized protein</fullName>
    </submittedName>
</protein>
<keyword evidence="3" id="KW-1185">Reference proteome</keyword>
<dbReference type="EMBL" id="WHWC01000003">
    <property type="protein sequence ID" value="KAG8387035.1"/>
    <property type="molecule type" value="Genomic_DNA"/>
</dbReference>
<evidence type="ECO:0000313" key="2">
    <source>
        <dbReference type="EMBL" id="KAG8387035.1"/>
    </source>
</evidence>
<dbReference type="Proteomes" id="UP000826271">
    <property type="component" value="Unassembled WGS sequence"/>
</dbReference>
<evidence type="ECO:0000313" key="3">
    <source>
        <dbReference type="Proteomes" id="UP000826271"/>
    </source>
</evidence>
<sequence length="416" mass="47662">MQQQMQLLNEQMQHNNRGKSILGEGPSMVAKRGSNSNPGRNNIHLTTENSNSSYTPFPRVEFPHFDGDNPRGWILRCNRYFQVISTIPEEQKVALASVYLDGKAEMWFDDYDPELIVESFNKLNQTEFFLVSFVGGLRDDIMSMKPKDFHQAVTLAKKQEGTVDAIIKRANLASKNFTQSKPAYRHIPSNHSQPRSPQIPPKPPFQNQSEPTQNHRKLLIASEMRARREKNLCYNCDETFVPSHRCKQRQIYMIMSEEEELIHNSQLSNEINNEIEEEMIDDDMTVSLNALSGTTDMNTLRIQRSVKGQDVHILIDNGSTHCFLDEITTHKLESITTTVPLWISEVQESYIGDSDLSGIIQQKAIDPQAYPEFHHPNLDPTALAPLFQLLQQQRNLQSPSNTWHNKLSAAETKRIF</sequence>
<feature type="compositionally biased region" description="Polar residues" evidence="1">
    <location>
        <begin position="33"/>
        <end position="50"/>
    </location>
</feature>
<comment type="caution">
    <text evidence="2">The sequence shown here is derived from an EMBL/GenBank/DDBJ whole genome shotgun (WGS) entry which is preliminary data.</text>
</comment>
<evidence type="ECO:0000256" key="1">
    <source>
        <dbReference type="SAM" id="MobiDB-lite"/>
    </source>
</evidence>